<keyword evidence="5" id="KW-0808">Transferase</keyword>
<dbReference type="SUPFAM" id="SSF55073">
    <property type="entry name" value="Nucleotide cyclase"/>
    <property type="match status" value="1"/>
</dbReference>
<gene>
    <name evidence="5" type="ORF">Asalp_27290</name>
</gene>
<dbReference type="RefSeq" id="WP_034523747.1">
    <property type="nucleotide sequence ID" value="NZ_ARYZ02000020.1"/>
</dbReference>
<comment type="catalytic activity">
    <reaction evidence="3">
        <text>2 GTP = 3',3'-c-di-GMP + 2 diphosphate</text>
        <dbReference type="Rhea" id="RHEA:24898"/>
        <dbReference type="ChEBI" id="CHEBI:33019"/>
        <dbReference type="ChEBI" id="CHEBI:37565"/>
        <dbReference type="ChEBI" id="CHEBI:58805"/>
        <dbReference type="EC" id="2.7.7.65"/>
    </reaction>
</comment>
<proteinExistence type="predicted"/>
<dbReference type="Proteomes" id="UP000222916">
    <property type="component" value="Chromosome"/>
</dbReference>
<dbReference type="EC" id="2.7.7.65" evidence="2"/>
<keyword evidence="5" id="KW-0548">Nucleotidyltransferase</keyword>
<dbReference type="NCBIfam" id="TIGR00254">
    <property type="entry name" value="GGDEF"/>
    <property type="match status" value="1"/>
</dbReference>
<dbReference type="EMBL" id="CP022426">
    <property type="protein sequence ID" value="ATP09864.1"/>
    <property type="molecule type" value="Genomic_DNA"/>
</dbReference>
<dbReference type="SMART" id="SM00267">
    <property type="entry name" value="GGDEF"/>
    <property type="match status" value="1"/>
</dbReference>
<dbReference type="GO" id="GO:0005886">
    <property type="term" value="C:plasma membrane"/>
    <property type="evidence" value="ECO:0007669"/>
    <property type="project" value="TreeGrafter"/>
</dbReference>
<dbReference type="InterPro" id="IPR043128">
    <property type="entry name" value="Rev_trsase/Diguanyl_cyclase"/>
</dbReference>
<dbReference type="GO" id="GO:0052621">
    <property type="term" value="F:diguanylate cyclase activity"/>
    <property type="evidence" value="ECO:0007669"/>
    <property type="project" value="UniProtKB-EC"/>
</dbReference>
<feature type="domain" description="GGDEF" evidence="4">
    <location>
        <begin position="203"/>
        <end position="338"/>
    </location>
</feature>
<dbReference type="Pfam" id="PF00990">
    <property type="entry name" value="GGDEF"/>
    <property type="match status" value="1"/>
</dbReference>
<protein>
    <recommendedName>
        <fullName evidence="2">diguanylate cyclase</fullName>
        <ecNumber evidence="2">2.7.7.65</ecNumber>
    </recommendedName>
</protein>
<evidence type="ECO:0000256" key="2">
    <source>
        <dbReference type="ARBA" id="ARBA00012528"/>
    </source>
</evidence>
<organism evidence="5 6">
    <name type="scientific">Aeromonas salmonicida subsp. pectinolytica 34mel</name>
    <dbReference type="NCBI Taxonomy" id="1324960"/>
    <lineage>
        <taxon>Bacteria</taxon>
        <taxon>Pseudomonadati</taxon>
        <taxon>Pseudomonadota</taxon>
        <taxon>Gammaproteobacteria</taxon>
        <taxon>Aeromonadales</taxon>
        <taxon>Aeromonadaceae</taxon>
        <taxon>Aeromonas</taxon>
    </lineage>
</organism>
<dbReference type="GO" id="GO:1902201">
    <property type="term" value="P:negative regulation of bacterial-type flagellum-dependent cell motility"/>
    <property type="evidence" value="ECO:0007669"/>
    <property type="project" value="TreeGrafter"/>
</dbReference>
<name>A0A2D1QI23_AERSA</name>
<evidence type="ECO:0000256" key="3">
    <source>
        <dbReference type="ARBA" id="ARBA00034247"/>
    </source>
</evidence>
<reference evidence="6" key="1">
    <citation type="journal article" date="2018" name="BMC Genomics">
        <title>The complete and fully assembled genome sequence of Aeromonas salmonicida subsp. pectinolytica and its comparative analysis with other Aeromonas species: investigation of the mobilome in environmental and pathogenic strains.</title>
        <authorList>
            <person name="Pfeiffer F."/>
            <person name="Zamora-Lagos M.A."/>
            <person name="Blettinger M."/>
            <person name="Yeroslaviz A."/>
            <person name="Dahl A."/>
            <person name="Gruber S."/>
            <person name="Habermann B.H."/>
        </authorList>
    </citation>
    <scope>NUCLEOTIDE SEQUENCE [LARGE SCALE GENOMIC DNA]</scope>
    <source>
        <strain evidence="6">34mel</strain>
    </source>
</reference>
<dbReference type="PANTHER" id="PTHR45138:SF9">
    <property type="entry name" value="DIGUANYLATE CYCLASE DGCM-RELATED"/>
    <property type="match status" value="1"/>
</dbReference>
<sequence>MRVERQCLIRSLFDEYIEMYSARDVRLVTRFSDNFSGYAGSSDQLVTDREEWIRITRKDFAQIPERIHIEMLDLSLQDLAEDVVVATGFFHIHLPIPDHILSRETARLVLIFRHEEGEWKIAHSGISLPYGLAQDTEVYPVARLCERNLELERIIEIRTHELAEANRQLEILSNTDALTNIGNRRLFDHILQQEWNRGLRSGIPLALIMLDIDHFKQFNDHYGHLAGDSCLRALAQALSQSGRRAGELVARYGGEEFVILLPNMNMQAAFDTAQHLHRLILTLALPRTDSPLGIVTVSFGVASLQPSTTQSAIELVQQADAALYHAKLAGRNCIALSE</sequence>
<dbReference type="CDD" id="cd01949">
    <property type="entry name" value="GGDEF"/>
    <property type="match status" value="1"/>
</dbReference>
<dbReference type="OrthoDB" id="9803824at2"/>
<evidence type="ECO:0000313" key="6">
    <source>
        <dbReference type="Proteomes" id="UP000222916"/>
    </source>
</evidence>
<evidence type="ECO:0000256" key="1">
    <source>
        <dbReference type="ARBA" id="ARBA00001946"/>
    </source>
</evidence>
<evidence type="ECO:0000259" key="4">
    <source>
        <dbReference type="PROSITE" id="PS50887"/>
    </source>
</evidence>
<dbReference type="Pfam" id="PF13474">
    <property type="entry name" value="SnoaL_3"/>
    <property type="match status" value="1"/>
</dbReference>
<dbReference type="Gene3D" id="3.30.70.270">
    <property type="match status" value="1"/>
</dbReference>
<dbReference type="InterPro" id="IPR050469">
    <property type="entry name" value="Diguanylate_Cyclase"/>
</dbReference>
<comment type="cofactor">
    <cofactor evidence="1">
        <name>Mg(2+)</name>
        <dbReference type="ChEBI" id="CHEBI:18420"/>
    </cofactor>
</comment>
<dbReference type="InterPro" id="IPR037401">
    <property type="entry name" value="SnoaL-like"/>
</dbReference>
<accession>A0A2D1QI23</accession>
<dbReference type="AlphaFoldDB" id="A0A2D1QI23"/>
<dbReference type="SUPFAM" id="SSF54427">
    <property type="entry name" value="NTF2-like"/>
    <property type="match status" value="1"/>
</dbReference>
<dbReference type="InterPro" id="IPR032710">
    <property type="entry name" value="NTF2-like_dom_sf"/>
</dbReference>
<dbReference type="InterPro" id="IPR000160">
    <property type="entry name" value="GGDEF_dom"/>
</dbReference>
<dbReference type="GO" id="GO:0043709">
    <property type="term" value="P:cell adhesion involved in single-species biofilm formation"/>
    <property type="evidence" value="ECO:0007669"/>
    <property type="project" value="TreeGrafter"/>
</dbReference>
<dbReference type="PROSITE" id="PS50887">
    <property type="entry name" value="GGDEF"/>
    <property type="match status" value="1"/>
</dbReference>
<dbReference type="FunFam" id="3.30.70.270:FF:000001">
    <property type="entry name" value="Diguanylate cyclase domain protein"/>
    <property type="match status" value="1"/>
</dbReference>
<dbReference type="InterPro" id="IPR029787">
    <property type="entry name" value="Nucleotide_cyclase"/>
</dbReference>
<dbReference type="Gene3D" id="3.10.450.50">
    <property type="match status" value="1"/>
</dbReference>
<dbReference type="PANTHER" id="PTHR45138">
    <property type="entry name" value="REGULATORY COMPONENTS OF SENSORY TRANSDUCTION SYSTEM"/>
    <property type="match status" value="1"/>
</dbReference>
<evidence type="ECO:0000313" key="5">
    <source>
        <dbReference type="EMBL" id="ATP09864.1"/>
    </source>
</evidence>